<proteinExistence type="predicted"/>
<dbReference type="InterPro" id="IPR029069">
    <property type="entry name" value="HotDog_dom_sf"/>
</dbReference>
<organism evidence="2 3">
    <name type="scientific">Niabella ginsengisoli</name>
    <dbReference type="NCBI Taxonomy" id="522298"/>
    <lineage>
        <taxon>Bacteria</taxon>
        <taxon>Pseudomonadati</taxon>
        <taxon>Bacteroidota</taxon>
        <taxon>Chitinophagia</taxon>
        <taxon>Chitinophagales</taxon>
        <taxon>Chitinophagaceae</taxon>
        <taxon>Niabella</taxon>
    </lineage>
</organism>
<dbReference type="SUPFAM" id="SSF54637">
    <property type="entry name" value="Thioesterase/thiol ester dehydrase-isomerase"/>
    <property type="match status" value="1"/>
</dbReference>
<feature type="domain" description="ApeI dehydratase-like" evidence="1">
    <location>
        <begin position="15"/>
        <end position="81"/>
    </location>
</feature>
<evidence type="ECO:0000313" key="2">
    <source>
        <dbReference type="EMBL" id="MCH5599874.1"/>
    </source>
</evidence>
<dbReference type="RefSeq" id="WP_240831900.1">
    <property type="nucleotide sequence ID" value="NZ_JAKWBL010000004.1"/>
</dbReference>
<dbReference type="Proteomes" id="UP001202248">
    <property type="component" value="Unassembled WGS sequence"/>
</dbReference>
<gene>
    <name evidence="2" type="ORF">MKP09_19115</name>
</gene>
<dbReference type="Pfam" id="PF22818">
    <property type="entry name" value="ApeI-like"/>
    <property type="match status" value="1"/>
</dbReference>
<keyword evidence="3" id="KW-1185">Reference proteome</keyword>
<protein>
    <recommendedName>
        <fullName evidence="1">ApeI dehydratase-like domain-containing protein</fullName>
    </recommendedName>
</protein>
<evidence type="ECO:0000259" key="1">
    <source>
        <dbReference type="Pfam" id="PF22818"/>
    </source>
</evidence>
<dbReference type="EMBL" id="JAKWBL010000004">
    <property type="protein sequence ID" value="MCH5599874.1"/>
    <property type="molecule type" value="Genomic_DNA"/>
</dbReference>
<dbReference type="InterPro" id="IPR054545">
    <property type="entry name" value="ApeI-like"/>
</dbReference>
<comment type="caution">
    <text evidence="2">The sequence shown here is derived from an EMBL/GenBank/DDBJ whole genome shotgun (WGS) entry which is preliminary data.</text>
</comment>
<name>A0ABS9SND3_9BACT</name>
<evidence type="ECO:0000313" key="3">
    <source>
        <dbReference type="Proteomes" id="UP001202248"/>
    </source>
</evidence>
<sequence>MLIDNLYTIEQFDNANEKLTATIIIDEGHKIFEGHFPGQPVLPGVCQLQIVKELLEKGLNKTLFLSEASQCKFLQMVDPTVTKKY</sequence>
<dbReference type="Gene3D" id="3.10.129.10">
    <property type="entry name" value="Hotdog Thioesterase"/>
    <property type="match status" value="1"/>
</dbReference>
<accession>A0ABS9SND3</accession>
<reference evidence="2 3" key="1">
    <citation type="submission" date="2022-02" db="EMBL/GenBank/DDBJ databases">
        <authorList>
            <person name="Min J."/>
        </authorList>
    </citation>
    <scope>NUCLEOTIDE SEQUENCE [LARGE SCALE GENOMIC DNA]</scope>
    <source>
        <strain evidence="2 3">GR10-1</strain>
    </source>
</reference>